<evidence type="ECO:0000313" key="4">
    <source>
        <dbReference type="Proteomes" id="UP001378592"/>
    </source>
</evidence>
<dbReference type="GO" id="GO:0005739">
    <property type="term" value="C:mitochondrion"/>
    <property type="evidence" value="ECO:0007669"/>
    <property type="project" value="TreeGrafter"/>
</dbReference>
<protein>
    <recommendedName>
        <fullName evidence="2">DUF1279 domain-containing protein</fullName>
    </recommendedName>
</protein>
<accession>A0AAN9YZI9</accession>
<dbReference type="Pfam" id="PF06916">
    <property type="entry name" value="FAM210A-B_dom"/>
    <property type="match status" value="1"/>
</dbReference>
<dbReference type="PANTHER" id="PTHR21377">
    <property type="entry name" value="PROTEIN FAM210B, MITOCHONDRIAL"/>
    <property type="match status" value="1"/>
</dbReference>
<proteinExistence type="predicted"/>
<keyword evidence="1" id="KW-1133">Transmembrane helix</keyword>
<dbReference type="InterPro" id="IPR009688">
    <property type="entry name" value="FAM210A/B-like_dom"/>
</dbReference>
<comment type="caution">
    <text evidence="3">The sequence shown here is derived from an EMBL/GenBank/DDBJ whole genome shotgun (WGS) entry which is preliminary data.</text>
</comment>
<keyword evidence="1" id="KW-0472">Membrane</keyword>
<evidence type="ECO:0000259" key="2">
    <source>
        <dbReference type="Pfam" id="PF06916"/>
    </source>
</evidence>
<sequence>MALHIQKILSSSSLSPFYSECTVGLKYIRLQETLKTPFGRGSPALVATATIHNYMIAKQLPLPENIEDIAAAEKAQFSPQRSRDISGPVILSKTMGTFINNEFATGYNSCSQPSDPRLSSYDCRGLVSLHSVMQTNVPEPFSAKGKATHLNMPGGQWGQGYKYISDDLQNFHYRNMSQQGSSGTYFKRQKFPSVVLMGKQFHLQRYAPYSTSVDNNNSNVLTNKEKLKRALKEYGSTVIVFHVGISLLSLGGCYLAVSSGVDVNAIFRSWGVHEVAADASTFIVAYAIHKVFAPVRIGITLTCTPLIVSYLRKVGFLKPPKKT</sequence>
<dbReference type="PANTHER" id="PTHR21377:SF0">
    <property type="entry name" value="PROTEIN FAM210B, MITOCHONDRIAL"/>
    <property type="match status" value="1"/>
</dbReference>
<feature type="transmembrane region" description="Helical" evidence="1">
    <location>
        <begin position="291"/>
        <end position="311"/>
    </location>
</feature>
<dbReference type="Proteomes" id="UP001378592">
    <property type="component" value="Unassembled WGS sequence"/>
</dbReference>
<evidence type="ECO:0000313" key="3">
    <source>
        <dbReference type="EMBL" id="KAK7789727.1"/>
    </source>
</evidence>
<name>A0AAN9YZI9_9ORTH</name>
<evidence type="ECO:0000256" key="1">
    <source>
        <dbReference type="SAM" id="Phobius"/>
    </source>
</evidence>
<organism evidence="3 4">
    <name type="scientific">Gryllus longicercus</name>
    <dbReference type="NCBI Taxonomy" id="2509291"/>
    <lineage>
        <taxon>Eukaryota</taxon>
        <taxon>Metazoa</taxon>
        <taxon>Ecdysozoa</taxon>
        <taxon>Arthropoda</taxon>
        <taxon>Hexapoda</taxon>
        <taxon>Insecta</taxon>
        <taxon>Pterygota</taxon>
        <taxon>Neoptera</taxon>
        <taxon>Polyneoptera</taxon>
        <taxon>Orthoptera</taxon>
        <taxon>Ensifera</taxon>
        <taxon>Gryllidea</taxon>
        <taxon>Grylloidea</taxon>
        <taxon>Gryllidae</taxon>
        <taxon>Gryllinae</taxon>
        <taxon>Gryllus</taxon>
    </lineage>
</organism>
<keyword evidence="1" id="KW-0812">Transmembrane</keyword>
<reference evidence="3 4" key="1">
    <citation type="submission" date="2024-03" db="EMBL/GenBank/DDBJ databases">
        <title>The genome assembly and annotation of the cricket Gryllus longicercus Weissman &amp; Gray.</title>
        <authorList>
            <person name="Szrajer S."/>
            <person name="Gray D."/>
            <person name="Ylla G."/>
        </authorList>
    </citation>
    <scope>NUCLEOTIDE SEQUENCE [LARGE SCALE GENOMIC DNA]</scope>
    <source>
        <strain evidence="3">DAG 2021-001</strain>
        <tissue evidence="3">Whole body minus gut</tissue>
    </source>
</reference>
<dbReference type="AlphaFoldDB" id="A0AAN9YZI9"/>
<keyword evidence="4" id="KW-1185">Reference proteome</keyword>
<feature type="transmembrane region" description="Helical" evidence="1">
    <location>
        <begin position="234"/>
        <end position="257"/>
    </location>
</feature>
<dbReference type="InterPro" id="IPR045866">
    <property type="entry name" value="FAM210A/B-like"/>
</dbReference>
<dbReference type="EMBL" id="JAZDUA010000716">
    <property type="protein sequence ID" value="KAK7789727.1"/>
    <property type="molecule type" value="Genomic_DNA"/>
</dbReference>
<gene>
    <name evidence="3" type="ORF">R5R35_007294</name>
</gene>
<feature type="domain" description="DUF1279" evidence="2">
    <location>
        <begin position="225"/>
        <end position="306"/>
    </location>
</feature>